<organism evidence="1 2">
    <name type="scientific">Lepagella muris</name>
    <dbReference type="NCBI Taxonomy" id="3032870"/>
    <lineage>
        <taxon>Bacteria</taxon>
        <taxon>Pseudomonadati</taxon>
        <taxon>Bacteroidota</taxon>
        <taxon>Bacteroidia</taxon>
        <taxon>Bacteroidales</taxon>
        <taxon>Muribaculaceae</taxon>
        <taxon>Lepagella</taxon>
    </lineage>
</organism>
<gene>
    <name evidence="1" type="ORF">E5331_10420</name>
</gene>
<proteinExistence type="predicted"/>
<sequence>MRFGKSIISLSSGKWMKSVLASAMLLSAASAVAQTHYSSNVAIGVKGGATLSEVFFNPSVRQKFNPGMTAGVMVRYVEEDHFGLLAELNFVQRGWSENFEEAPYNYSRTLNYVELPVMAHIYFGRRGKFFFNAGPQVALFLGESTSANFDPKQMASLPDFPYNNRMNEQMLMDATQKLDYGISAGLGGEFNLNKRNSLCIEARFYYGLGNVFPSKRTDTYSASNQMTISATIGYWFRVK</sequence>
<dbReference type="Proteomes" id="UP000306319">
    <property type="component" value="Unassembled WGS sequence"/>
</dbReference>
<dbReference type="EMBL" id="SRYB01000013">
    <property type="protein sequence ID" value="TGY78497.1"/>
    <property type="molecule type" value="Genomic_DNA"/>
</dbReference>
<accession>A0AC61RF59</accession>
<keyword evidence="2" id="KW-1185">Reference proteome</keyword>
<comment type="caution">
    <text evidence="1">The sequence shown here is derived from an EMBL/GenBank/DDBJ whole genome shotgun (WGS) entry which is preliminary data.</text>
</comment>
<protein>
    <submittedName>
        <fullName evidence="1">PorT family protein</fullName>
    </submittedName>
</protein>
<evidence type="ECO:0000313" key="1">
    <source>
        <dbReference type="EMBL" id="TGY78497.1"/>
    </source>
</evidence>
<name>A0AC61RF59_9BACT</name>
<evidence type="ECO:0000313" key="2">
    <source>
        <dbReference type="Proteomes" id="UP000306319"/>
    </source>
</evidence>
<reference evidence="1" key="1">
    <citation type="submission" date="2019-04" db="EMBL/GenBank/DDBJ databases">
        <title>Microbes associate with the intestines of laboratory mice.</title>
        <authorList>
            <person name="Navarre W."/>
            <person name="Wong E."/>
            <person name="Huang K."/>
            <person name="Tropini C."/>
            <person name="Ng K."/>
            <person name="Yu B."/>
        </authorList>
    </citation>
    <scope>NUCLEOTIDE SEQUENCE</scope>
    <source>
        <strain evidence="1">NM04_E33</strain>
    </source>
</reference>